<dbReference type="InterPro" id="IPR057642">
    <property type="entry name" value="TXNDC16_2nd"/>
</dbReference>
<dbReference type="InterPro" id="IPR040090">
    <property type="entry name" value="TXNDC16"/>
</dbReference>
<dbReference type="PANTHER" id="PTHR22699">
    <property type="entry name" value="THIOREDOXIN DOMAIN-CONTAINING PROTEIN 16"/>
    <property type="match status" value="1"/>
</dbReference>
<evidence type="ECO:0000259" key="4">
    <source>
        <dbReference type="Pfam" id="PF24510"/>
    </source>
</evidence>
<comment type="caution">
    <text evidence="5">The sequence shown here is derived from an EMBL/GenBank/DDBJ whole genome shotgun (WGS) entry which is preliminary data.</text>
</comment>
<evidence type="ECO:0000259" key="2">
    <source>
        <dbReference type="Pfam" id="PF24508"/>
    </source>
</evidence>
<dbReference type="Gene3D" id="3.40.30.10">
    <property type="entry name" value="Glutaredoxin"/>
    <property type="match status" value="1"/>
</dbReference>
<gene>
    <name evidence="5" type="ORF">D4764_03G0010730</name>
</gene>
<dbReference type="Pfam" id="PF24509">
    <property type="entry name" value="TXNDC16_2nd"/>
    <property type="match status" value="1"/>
</dbReference>
<dbReference type="Pfam" id="PF13848">
    <property type="entry name" value="Thioredoxin_6"/>
    <property type="match status" value="1"/>
</dbReference>
<sequence length="856" mass="95958">MTQQHNWTEMWPCLVVFLVITVSGGCTGKDTSNLIEYKYAAFSESLHAGKTMFIFFARHGSPTISLFLKELEKSSDALKDYGVLVGMVNCNKVVVGTYCTDERLLHRAFLFRGGDEFMKFSLDTVFDVNSIVSEVLFALLHEEVKYVHTGSDLMIMEKTAKGKKDIVLGYILSLGTPEHRSLMETAYAYGSTYQFALITGGPVLKYLSTESSHRSQVWFLHCRDHTGSINSLMSDRCLFTTMSKPLTTLNLHSFLQLMDAPLVTEVYEDPSTVLPPPVPYQHTPQVFLFSHPETAHLDMDTATSLALKLRGSALVVLVHRESPVVKSSQDYNVAFRFPEKGSEVKYLTLRGLNDVFDIFTNQEKEEDYDNVEEEEEEEEDYEEAHYDQLDDEIARSVYQSQGFIPEVDSITELTPENFHGAVAKRSLTVVLFHFQWDAVSSLFFESYIEVAEQFVDSEVQMSVVNCEEWTLLCAAQSENSQPIPFQPITSFPCILLLRPGEPAQVYRDMLDTEALYRFIVLSQKPSPLKVSTEEEVISFFQELPHPVAKYNPERVFGLFKTHAGSPHGETCQGTPPYGDILSSSPTERPTTLRRKLVLAACISVFTEAAKSLRGKVLTGLVTGELADKWAADHSADLPALFVFPSWRMHTPTVLPMSTSLKGLLSHINAALLHPMPELTVENLPSFLSLGKALLLLFVEEEEDDAGRRQTQVLVEEMKAVVELGQRKIEKYLPSWIHLGRTPAAMSVLGSYFGSMPHLPALVLTHLPSGPEIYQYPPNMPIAASSILSWLQRIEDGNETPAGLLGGDSWPPAFEFLDFLKLMDMEEGDEGIVDEEDFLSFSSAEIYDDDSSVHTEL</sequence>
<keyword evidence="6" id="KW-1185">Reference proteome</keyword>
<feature type="domain" description="TXNDC16 second thioredoxin-like" evidence="3">
    <location>
        <begin position="137"/>
        <end position="261"/>
    </location>
</feature>
<evidence type="ECO:0000313" key="5">
    <source>
        <dbReference type="EMBL" id="TWW64065.1"/>
    </source>
</evidence>
<dbReference type="Pfam" id="PF24510">
    <property type="entry name" value="TXNDC16_3rd"/>
    <property type="match status" value="1"/>
</dbReference>
<accession>A0A5C6NAE6</accession>
<feature type="domain" description="TXNDC16 N-terminal" evidence="2">
    <location>
        <begin position="33"/>
        <end position="136"/>
    </location>
</feature>
<reference evidence="5 6" key="1">
    <citation type="submission" date="2019-04" db="EMBL/GenBank/DDBJ databases">
        <title>Chromosome genome assembly for Takifugu flavidus.</title>
        <authorList>
            <person name="Xiao S."/>
        </authorList>
    </citation>
    <scope>NUCLEOTIDE SEQUENCE [LARGE SCALE GENOMIC DNA]</scope>
    <source>
        <strain evidence="5">HTHZ2018</strain>
        <tissue evidence="5">Muscle</tissue>
    </source>
</reference>
<protein>
    <submittedName>
        <fullName evidence="5">Thioredoxin domain-containing protein 16</fullName>
    </submittedName>
</protein>
<organism evidence="5 6">
    <name type="scientific">Takifugu flavidus</name>
    <name type="common">sansaifugu</name>
    <dbReference type="NCBI Taxonomy" id="433684"/>
    <lineage>
        <taxon>Eukaryota</taxon>
        <taxon>Metazoa</taxon>
        <taxon>Chordata</taxon>
        <taxon>Craniata</taxon>
        <taxon>Vertebrata</taxon>
        <taxon>Euteleostomi</taxon>
        <taxon>Actinopterygii</taxon>
        <taxon>Neopterygii</taxon>
        <taxon>Teleostei</taxon>
        <taxon>Neoteleostei</taxon>
        <taxon>Acanthomorphata</taxon>
        <taxon>Eupercaria</taxon>
        <taxon>Tetraodontiformes</taxon>
        <taxon>Tetradontoidea</taxon>
        <taxon>Tetraodontidae</taxon>
        <taxon>Takifugu</taxon>
    </lineage>
</organism>
<dbReference type="InterPro" id="IPR057639">
    <property type="entry name" value="TXNDC16_N"/>
</dbReference>
<dbReference type="InterPro" id="IPR036249">
    <property type="entry name" value="Thioredoxin-like_sf"/>
</dbReference>
<feature type="signal peptide" evidence="1">
    <location>
        <begin position="1"/>
        <end position="28"/>
    </location>
</feature>
<keyword evidence="1" id="KW-0732">Signal</keyword>
<proteinExistence type="predicted"/>
<name>A0A5C6NAE6_9TELE</name>
<dbReference type="Pfam" id="PF24508">
    <property type="entry name" value="TXNDC16_N"/>
    <property type="match status" value="1"/>
</dbReference>
<dbReference type="Proteomes" id="UP000324091">
    <property type="component" value="Chromosome 3"/>
</dbReference>
<feature type="chain" id="PRO_5022910739" evidence="1">
    <location>
        <begin position="29"/>
        <end position="856"/>
    </location>
</feature>
<dbReference type="EMBL" id="RHFK02000016">
    <property type="protein sequence ID" value="TWW64065.1"/>
    <property type="molecule type" value="Genomic_DNA"/>
</dbReference>
<dbReference type="PANTHER" id="PTHR22699:SF1">
    <property type="entry name" value="THIOREDOXIN DOMAIN-CONTAINING PROTEIN 16"/>
    <property type="match status" value="1"/>
</dbReference>
<evidence type="ECO:0000259" key="3">
    <source>
        <dbReference type="Pfam" id="PF24509"/>
    </source>
</evidence>
<dbReference type="SUPFAM" id="SSF52833">
    <property type="entry name" value="Thioredoxin-like"/>
    <property type="match status" value="1"/>
</dbReference>
<dbReference type="CDD" id="cd02961">
    <property type="entry name" value="PDI_a_family"/>
    <property type="match status" value="1"/>
</dbReference>
<evidence type="ECO:0000256" key="1">
    <source>
        <dbReference type="SAM" id="SignalP"/>
    </source>
</evidence>
<dbReference type="AlphaFoldDB" id="A0A5C6NAE6"/>
<feature type="domain" description="TXNDC16 third thioredoxin-like" evidence="4">
    <location>
        <begin position="262"/>
        <end position="353"/>
    </location>
</feature>
<dbReference type="InterPro" id="IPR057645">
    <property type="entry name" value="TXNDC16_3rd"/>
</dbReference>
<evidence type="ECO:0000313" key="6">
    <source>
        <dbReference type="Proteomes" id="UP000324091"/>
    </source>
</evidence>